<accession>A0A0B6Z8J3</accession>
<sequence length="301" mass="33854">ISARIGLDKMGVDSGVSDIQNPTTSPTDLRNSKVNVQNFATDSNYFRALPVAITALDSSNVSHKSIEKMFSPVHDRDGIRHANYQIESHEVFSPSLEGNKEGWNDYTHFFKKDCDVPLRNIDRVTKADHSGIRIRNDDGVDIQRQGSLVSSGKNGFSVNKNDSNEILNSLLCESSHDHKGPSDQGFNRVADGQGDGFFAIRNVDKHGRGHSSNEIHLLRSMQDFRSQDKSQISEQMSGHMSQKQAITLQEYIFYDQLQQQQQLHQSVSHEQAHPKYIQQQAHSLSVLSDLHTNIQPPYRTS</sequence>
<feature type="non-terminal residue" evidence="1">
    <location>
        <position position="301"/>
    </location>
</feature>
<protein>
    <submittedName>
        <fullName evidence="1">Uncharacterized protein</fullName>
    </submittedName>
</protein>
<reference evidence="1" key="1">
    <citation type="submission" date="2014-12" db="EMBL/GenBank/DDBJ databases">
        <title>Insight into the proteome of Arion vulgaris.</title>
        <authorList>
            <person name="Aradska J."/>
            <person name="Bulat T."/>
            <person name="Smidak R."/>
            <person name="Sarate P."/>
            <person name="Gangsoo J."/>
            <person name="Sialana F."/>
            <person name="Bilban M."/>
            <person name="Lubec G."/>
        </authorList>
    </citation>
    <scope>NUCLEOTIDE SEQUENCE</scope>
    <source>
        <tissue evidence="1">Skin</tissue>
    </source>
</reference>
<feature type="non-terminal residue" evidence="1">
    <location>
        <position position="1"/>
    </location>
</feature>
<gene>
    <name evidence="1" type="primary">ORF50330</name>
</gene>
<evidence type="ECO:0000313" key="1">
    <source>
        <dbReference type="EMBL" id="CEK64000.1"/>
    </source>
</evidence>
<dbReference type="EMBL" id="HACG01017135">
    <property type="protein sequence ID" value="CEK64000.1"/>
    <property type="molecule type" value="Transcribed_RNA"/>
</dbReference>
<organism evidence="1">
    <name type="scientific">Arion vulgaris</name>
    <dbReference type="NCBI Taxonomy" id="1028688"/>
    <lineage>
        <taxon>Eukaryota</taxon>
        <taxon>Metazoa</taxon>
        <taxon>Spiralia</taxon>
        <taxon>Lophotrochozoa</taxon>
        <taxon>Mollusca</taxon>
        <taxon>Gastropoda</taxon>
        <taxon>Heterobranchia</taxon>
        <taxon>Euthyneura</taxon>
        <taxon>Panpulmonata</taxon>
        <taxon>Eupulmonata</taxon>
        <taxon>Stylommatophora</taxon>
        <taxon>Helicina</taxon>
        <taxon>Arionoidea</taxon>
        <taxon>Arionidae</taxon>
        <taxon>Arion</taxon>
    </lineage>
</organism>
<dbReference type="AlphaFoldDB" id="A0A0B6Z8J3"/>
<name>A0A0B6Z8J3_9EUPU</name>
<proteinExistence type="predicted"/>